<proteinExistence type="inferred from homology"/>
<comment type="subunit">
    <text evidence="8">Homotetramer. Forms heterodimers with either ThiH or ThiS.</text>
</comment>
<dbReference type="InterPro" id="IPR008867">
    <property type="entry name" value="ThiG"/>
</dbReference>
<evidence type="ECO:0000256" key="5">
    <source>
        <dbReference type="ARBA" id="ARBA00022977"/>
    </source>
</evidence>
<reference evidence="10 11" key="1">
    <citation type="submission" date="2019-08" db="EMBL/GenBank/DDBJ databases">
        <title>Deep-cultivation of Planctomycetes and their phenomic and genomic characterization uncovers novel biology.</title>
        <authorList>
            <person name="Wiegand S."/>
            <person name="Jogler M."/>
            <person name="Boedeker C."/>
            <person name="Pinto D."/>
            <person name="Vollmers J."/>
            <person name="Rivas-Marin E."/>
            <person name="Kohn T."/>
            <person name="Peeters S.H."/>
            <person name="Heuer A."/>
            <person name="Rast P."/>
            <person name="Oberbeckmann S."/>
            <person name="Bunk B."/>
            <person name="Jeske O."/>
            <person name="Meyerdierks A."/>
            <person name="Storesund J.E."/>
            <person name="Kallscheuer N."/>
            <person name="Luecker S."/>
            <person name="Lage O.M."/>
            <person name="Pohl T."/>
            <person name="Merkel B.J."/>
            <person name="Hornburger P."/>
            <person name="Mueller R.-W."/>
            <person name="Bruemmer F."/>
            <person name="Labrenz M."/>
            <person name="Spormann A.M."/>
            <person name="Op den Camp H."/>
            <person name="Overmann J."/>
            <person name="Amann R."/>
            <person name="Jetten M.S.M."/>
            <person name="Mascher T."/>
            <person name="Medema M.H."/>
            <person name="Devos D.P."/>
            <person name="Kaster A.-K."/>
            <person name="Ovreas L."/>
            <person name="Rohde M."/>
            <person name="Galperin M.Y."/>
            <person name="Jogler C."/>
        </authorList>
    </citation>
    <scope>NUCLEOTIDE SEQUENCE [LARGE SCALE GENOMIC DNA]</scope>
    <source>
        <strain evidence="10 11">OJF2</strain>
    </source>
</reference>
<dbReference type="HAMAP" id="MF_00443">
    <property type="entry name" value="ThiG"/>
    <property type="match status" value="1"/>
</dbReference>
<dbReference type="Pfam" id="PF05690">
    <property type="entry name" value="ThiG"/>
    <property type="match status" value="1"/>
</dbReference>
<dbReference type="SUPFAM" id="SSF110399">
    <property type="entry name" value="ThiG-like"/>
    <property type="match status" value="1"/>
</dbReference>
<comment type="catalytic activity">
    <reaction evidence="7 8">
        <text>[ThiS sulfur-carrier protein]-C-terminal-Gly-aminoethanethioate + 2-iminoacetate + 1-deoxy-D-xylulose 5-phosphate = [ThiS sulfur-carrier protein]-C-terminal Gly-Gly + 2-[(2R,5Z)-2-carboxy-4-methylthiazol-5(2H)-ylidene]ethyl phosphate + 2 H2O + H(+)</text>
        <dbReference type="Rhea" id="RHEA:26297"/>
        <dbReference type="Rhea" id="RHEA-COMP:12909"/>
        <dbReference type="Rhea" id="RHEA-COMP:19908"/>
        <dbReference type="ChEBI" id="CHEBI:15377"/>
        <dbReference type="ChEBI" id="CHEBI:15378"/>
        <dbReference type="ChEBI" id="CHEBI:57792"/>
        <dbReference type="ChEBI" id="CHEBI:62899"/>
        <dbReference type="ChEBI" id="CHEBI:77846"/>
        <dbReference type="ChEBI" id="CHEBI:90778"/>
        <dbReference type="ChEBI" id="CHEBI:232372"/>
        <dbReference type="EC" id="2.8.1.10"/>
    </reaction>
</comment>
<keyword evidence="5 8" id="KW-0784">Thiamine biosynthesis</keyword>
<dbReference type="Pfam" id="PF02597">
    <property type="entry name" value="ThiS"/>
    <property type="match status" value="1"/>
</dbReference>
<dbReference type="CDD" id="cd04728">
    <property type="entry name" value="ThiG"/>
    <property type="match status" value="1"/>
</dbReference>
<keyword evidence="8" id="KW-0963">Cytoplasm</keyword>
<dbReference type="EC" id="2.8.1.10" evidence="3 8"/>
<dbReference type="SUPFAM" id="SSF54285">
    <property type="entry name" value="MoaD/ThiS"/>
    <property type="match status" value="1"/>
</dbReference>
<dbReference type="EMBL" id="CP042997">
    <property type="protein sequence ID" value="QEH36944.1"/>
    <property type="molecule type" value="Genomic_DNA"/>
</dbReference>
<name>A0A5B9W9K4_9BACT</name>
<evidence type="ECO:0000256" key="7">
    <source>
        <dbReference type="ARBA" id="ARBA00049897"/>
    </source>
</evidence>
<feature type="binding site" evidence="8">
    <location>
        <position position="238"/>
    </location>
    <ligand>
        <name>1-deoxy-D-xylulose 5-phosphate</name>
        <dbReference type="ChEBI" id="CHEBI:57792"/>
    </ligand>
</feature>
<evidence type="ECO:0000313" key="10">
    <source>
        <dbReference type="EMBL" id="QEH36944.1"/>
    </source>
</evidence>
<feature type="binding site" evidence="8">
    <location>
        <begin position="269"/>
        <end position="270"/>
    </location>
    <ligand>
        <name>1-deoxy-D-xylulose 5-phosphate</name>
        <dbReference type="ChEBI" id="CHEBI:57792"/>
    </ligand>
</feature>
<comment type="function">
    <text evidence="1 8">Catalyzes the rearrangement of 1-deoxy-D-xylulose 5-phosphate (DXP) to produce the thiazole phosphate moiety of thiamine. Sulfur is provided by the thiocarboxylate moiety of the carrier protein ThiS. In vitro, sulfur can be provided by H(2)S.</text>
</comment>
<dbReference type="CDD" id="cd00565">
    <property type="entry name" value="Ubl_ThiS"/>
    <property type="match status" value="1"/>
</dbReference>
<feature type="binding site" evidence="8">
    <location>
        <begin position="291"/>
        <end position="292"/>
    </location>
    <ligand>
        <name>1-deoxy-D-xylulose 5-phosphate</name>
        <dbReference type="ChEBI" id="CHEBI:57792"/>
    </ligand>
</feature>
<dbReference type="NCBIfam" id="TIGR01683">
    <property type="entry name" value="thiS"/>
    <property type="match status" value="1"/>
</dbReference>
<evidence type="ECO:0000256" key="3">
    <source>
        <dbReference type="ARBA" id="ARBA00011960"/>
    </source>
</evidence>
<evidence type="ECO:0000259" key="9">
    <source>
        <dbReference type="Pfam" id="PF05690"/>
    </source>
</evidence>
<accession>A0A5B9W9K4</accession>
<evidence type="ECO:0000256" key="2">
    <source>
        <dbReference type="ARBA" id="ARBA00004948"/>
    </source>
</evidence>
<keyword evidence="11" id="KW-1185">Reference proteome</keyword>
<sequence>MEITLNGQRREVPGPLTVAGLLAHLKLRPEHVAVEINRDLVTRRRHAETAVAPGDVLEIVTLVGGGAPAAEHEAPTLTIGGHTVRSRLFVGTGKYATLELMRECLDASGCEVVTVAVRRERLFDREGRNLLDFLDPKRYTILPNTAGCFSAEEALRTARLGRELLEGLGNPGADWVKLEVLADTRTLLPDPVATLESTRVLVKEGFQVLCYTSDDPIMARRLKEAGAASVMPAGSPIGSGQGVLNPNNIRIILEDLKGGDPSYPVIVDAGVGTASDVAVAMELGCDGVLLNTGIAGAKDPLRMAHAMRLAVEAGRLASGAGRIARKLYATASSPTQGLVGRN</sequence>
<dbReference type="GO" id="GO:0009229">
    <property type="term" value="P:thiamine diphosphate biosynthetic process"/>
    <property type="evidence" value="ECO:0007669"/>
    <property type="project" value="UniProtKB-UniRule"/>
</dbReference>
<dbReference type="InterPro" id="IPR013785">
    <property type="entry name" value="Aldolase_TIM"/>
</dbReference>
<organism evidence="10 11">
    <name type="scientific">Aquisphaera giovannonii</name>
    <dbReference type="NCBI Taxonomy" id="406548"/>
    <lineage>
        <taxon>Bacteria</taxon>
        <taxon>Pseudomonadati</taxon>
        <taxon>Planctomycetota</taxon>
        <taxon>Planctomycetia</taxon>
        <taxon>Isosphaerales</taxon>
        <taxon>Isosphaeraceae</taxon>
        <taxon>Aquisphaera</taxon>
    </lineage>
</organism>
<dbReference type="PANTHER" id="PTHR34266">
    <property type="entry name" value="THIAZOLE SYNTHASE"/>
    <property type="match status" value="1"/>
</dbReference>
<protein>
    <recommendedName>
        <fullName evidence="3 8">Thiazole synthase</fullName>
        <ecNumber evidence="3 8">2.8.1.10</ecNumber>
    </recommendedName>
</protein>
<dbReference type="Gene3D" id="3.20.20.70">
    <property type="entry name" value="Aldolase class I"/>
    <property type="match status" value="1"/>
</dbReference>
<dbReference type="InterPro" id="IPR012675">
    <property type="entry name" value="Beta-grasp_dom_sf"/>
</dbReference>
<dbReference type="PANTHER" id="PTHR34266:SF2">
    <property type="entry name" value="THIAZOLE SYNTHASE"/>
    <property type="match status" value="1"/>
</dbReference>
<dbReference type="InterPro" id="IPR033983">
    <property type="entry name" value="Thiazole_synthase_ThiG"/>
</dbReference>
<evidence type="ECO:0000256" key="4">
    <source>
        <dbReference type="ARBA" id="ARBA00022679"/>
    </source>
</evidence>
<feature type="domain" description="Thiazole synthase ThiG" evidence="9">
    <location>
        <begin position="78"/>
        <end position="334"/>
    </location>
</feature>
<keyword evidence="6 8" id="KW-0704">Schiff base</keyword>
<gene>
    <name evidence="8 10" type="primary">thiG</name>
    <name evidence="10" type="ORF">OJF2_55290</name>
</gene>
<dbReference type="AlphaFoldDB" id="A0A5B9W9K4"/>
<comment type="subcellular location">
    <subcellularLocation>
        <location evidence="8">Cytoplasm</location>
    </subcellularLocation>
</comment>
<comment type="similarity">
    <text evidence="8">Belongs to the ThiG family.</text>
</comment>
<dbReference type="InterPro" id="IPR010035">
    <property type="entry name" value="Thi_S"/>
</dbReference>
<dbReference type="UniPathway" id="UPA00060"/>
<comment type="pathway">
    <text evidence="2 8">Cofactor biosynthesis; thiamine diphosphate biosynthesis.</text>
</comment>
<evidence type="ECO:0000256" key="1">
    <source>
        <dbReference type="ARBA" id="ARBA00002834"/>
    </source>
</evidence>
<evidence type="ECO:0000256" key="8">
    <source>
        <dbReference type="HAMAP-Rule" id="MF_00443"/>
    </source>
</evidence>
<dbReference type="Gene3D" id="3.10.20.30">
    <property type="match status" value="1"/>
</dbReference>
<evidence type="ECO:0000256" key="6">
    <source>
        <dbReference type="ARBA" id="ARBA00023270"/>
    </source>
</evidence>
<dbReference type="GO" id="GO:0005737">
    <property type="term" value="C:cytoplasm"/>
    <property type="evidence" value="ECO:0007669"/>
    <property type="project" value="UniProtKB-SubCell"/>
</dbReference>
<keyword evidence="4 8" id="KW-0808">Transferase</keyword>
<dbReference type="InterPro" id="IPR016155">
    <property type="entry name" value="Mopterin_synth/thiamin_S_b"/>
</dbReference>
<dbReference type="InterPro" id="IPR003749">
    <property type="entry name" value="ThiS/MoaD-like"/>
</dbReference>
<dbReference type="KEGG" id="agv:OJF2_55290"/>
<dbReference type="GO" id="GO:1990107">
    <property type="term" value="F:thiazole synthase activity"/>
    <property type="evidence" value="ECO:0007669"/>
    <property type="project" value="UniProtKB-EC"/>
</dbReference>
<feature type="active site" description="Schiff-base intermediate with DXP" evidence="8">
    <location>
        <position position="177"/>
    </location>
</feature>
<evidence type="ECO:0000313" key="11">
    <source>
        <dbReference type="Proteomes" id="UP000324233"/>
    </source>
</evidence>
<dbReference type="Proteomes" id="UP000324233">
    <property type="component" value="Chromosome"/>
</dbReference>